<name>A0A843VLB0_COLES</name>
<keyword evidence="2" id="KW-1185">Reference proteome</keyword>
<evidence type="ECO:0000313" key="2">
    <source>
        <dbReference type="Proteomes" id="UP000652761"/>
    </source>
</evidence>
<organism evidence="1 2">
    <name type="scientific">Colocasia esculenta</name>
    <name type="common">Wild taro</name>
    <name type="synonym">Arum esculentum</name>
    <dbReference type="NCBI Taxonomy" id="4460"/>
    <lineage>
        <taxon>Eukaryota</taxon>
        <taxon>Viridiplantae</taxon>
        <taxon>Streptophyta</taxon>
        <taxon>Embryophyta</taxon>
        <taxon>Tracheophyta</taxon>
        <taxon>Spermatophyta</taxon>
        <taxon>Magnoliopsida</taxon>
        <taxon>Liliopsida</taxon>
        <taxon>Araceae</taxon>
        <taxon>Aroideae</taxon>
        <taxon>Colocasieae</taxon>
        <taxon>Colocasia</taxon>
    </lineage>
</organism>
<evidence type="ECO:0000313" key="1">
    <source>
        <dbReference type="EMBL" id="MQL94024.1"/>
    </source>
</evidence>
<gene>
    <name evidence="1" type="ORF">Taro_026670</name>
</gene>
<dbReference type="Proteomes" id="UP000652761">
    <property type="component" value="Unassembled WGS sequence"/>
</dbReference>
<protein>
    <submittedName>
        <fullName evidence="1">Uncharacterized protein</fullName>
    </submittedName>
</protein>
<reference evidence="1" key="1">
    <citation type="submission" date="2017-07" db="EMBL/GenBank/DDBJ databases">
        <title>Taro Niue Genome Assembly and Annotation.</title>
        <authorList>
            <person name="Atibalentja N."/>
            <person name="Keating K."/>
            <person name="Fields C.J."/>
        </authorList>
    </citation>
    <scope>NUCLEOTIDE SEQUENCE</scope>
    <source>
        <strain evidence="1">Niue_2</strain>
        <tissue evidence="1">Leaf</tissue>
    </source>
</reference>
<accession>A0A843VLB0</accession>
<dbReference type="EMBL" id="NMUH01001623">
    <property type="protein sequence ID" value="MQL94024.1"/>
    <property type="molecule type" value="Genomic_DNA"/>
</dbReference>
<proteinExistence type="predicted"/>
<dbReference type="AlphaFoldDB" id="A0A843VLB0"/>
<sequence length="60" mass="6654">MDYILTWIMGSIYFNRRPAPDARSPAPDCQRSASGVPTADARLLAARAAGARRPNQKIFY</sequence>
<comment type="caution">
    <text evidence="1">The sequence shown here is derived from an EMBL/GenBank/DDBJ whole genome shotgun (WGS) entry which is preliminary data.</text>
</comment>